<dbReference type="GO" id="GO:0016757">
    <property type="term" value="F:glycosyltransferase activity"/>
    <property type="evidence" value="ECO:0007669"/>
    <property type="project" value="UniProtKB-KW"/>
</dbReference>
<sequence>MENKQVIFFPKTLLGTSDSTVELVGFIKLIKNVRYYFVLPNYIKNTCAGSKVNTIGHFTRNDCRVCFKRTVTNTLCITEINGNLNASLLPGQLDNFVLIIYDASRLYDYGTLFKYEGDSQKFICFIMLSKWLSNTENAERQSHLSEVQVIKVLQGTLQWLMGSPAGLKLNDPLNSLLGTCFLYLVNLWWSFLVLCRPFLELTFQVYVFIGIFGLSYQIAIIEDVLAIVSFHVYCIYVYAAWLYNLQRKSLMILAKLFVGRSCNPQPGRTTPYTTQQLYVGTISFAILLFLLPTTLIYYIVFVVMRTIMVMAKGILIRLRYVLQVLPVYTTLIWFVKPSSSADSWWSTVKHYLPELVEQPPPVSWMTLTKRVCTGKILYPI</sequence>
<proteinExistence type="predicted"/>
<evidence type="ECO:0000313" key="3">
    <source>
        <dbReference type="Proteomes" id="UP000478052"/>
    </source>
</evidence>
<dbReference type="AlphaFoldDB" id="A0A6G0YM04"/>
<dbReference type="EMBL" id="VUJU01003348">
    <property type="protein sequence ID" value="KAF0758238.1"/>
    <property type="molecule type" value="Genomic_DNA"/>
</dbReference>
<feature type="transmembrane region" description="Helical" evidence="1">
    <location>
        <begin position="198"/>
        <end position="217"/>
    </location>
</feature>
<evidence type="ECO:0000256" key="1">
    <source>
        <dbReference type="SAM" id="Phobius"/>
    </source>
</evidence>
<feature type="transmembrane region" description="Helical" evidence="1">
    <location>
        <begin position="173"/>
        <end position="192"/>
    </location>
</feature>
<dbReference type="PANTHER" id="PTHR21329:SF3">
    <property type="entry name" value="PHOSPHATIDYLINOSITOL N-ACETYLGLUCOSAMINYLTRANSFERASE SUBUNIT Q"/>
    <property type="match status" value="1"/>
</dbReference>
<keyword evidence="1" id="KW-0812">Transmembrane</keyword>
<organism evidence="2 3">
    <name type="scientific">Aphis craccivora</name>
    <name type="common">Cowpea aphid</name>
    <dbReference type="NCBI Taxonomy" id="307492"/>
    <lineage>
        <taxon>Eukaryota</taxon>
        <taxon>Metazoa</taxon>
        <taxon>Ecdysozoa</taxon>
        <taxon>Arthropoda</taxon>
        <taxon>Hexapoda</taxon>
        <taxon>Insecta</taxon>
        <taxon>Pterygota</taxon>
        <taxon>Neoptera</taxon>
        <taxon>Paraneoptera</taxon>
        <taxon>Hemiptera</taxon>
        <taxon>Sternorrhyncha</taxon>
        <taxon>Aphidomorpha</taxon>
        <taxon>Aphidoidea</taxon>
        <taxon>Aphididae</taxon>
        <taxon>Aphidini</taxon>
        <taxon>Aphis</taxon>
        <taxon>Aphis</taxon>
    </lineage>
</organism>
<keyword evidence="1" id="KW-1133">Transmembrane helix</keyword>
<evidence type="ECO:0000313" key="2">
    <source>
        <dbReference type="EMBL" id="KAF0758238.1"/>
    </source>
</evidence>
<protein>
    <submittedName>
        <fullName evidence="2">Phosphatidylinositol N-acetylglucosaminyltransferase subunit Q</fullName>
    </submittedName>
</protein>
<name>A0A6G0YM04_APHCR</name>
<dbReference type="GO" id="GO:0006506">
    <property type="term" value="P:GPI anchor biosynthetic process"/>
    <property type="evidence" value="ECO:0007669"/>
    <property type="project" value="InterPro"/>
</dbReference>
<dbReference type="PANTHER" id="PTHR21329">
    <property type="entry name" value="PHOSPHATIDYLINOSITOL N-ACETYLGLUCOSAMINYLTRANSFERASE SUBUNIT Q-RELATED"/>
    <property type="match status" value="1"/>
</dbReference>
<dbReference type="GO" id="GO:0016020">
    <property type="term" value="C:membrane"/>
    <property type="evidence" value="ECO:0007669"/>
    <property type="project" value="InterPro"/>
</dbReference>
<comment type="caution">
    <text evidence="2">The sequence shown here is derived from an EMBL/GenBank/DDBJ whole genome shotgun (WGS) entry which is preliminary data.</text>
</comment>
<dbReference type="GO" id="GO:0005783">
    <property type="term" value="C:endoplasmic reticulum"/>
    <property type="evidence" value="ECO:0007669"/>
    <property type="project" value="TreeGrafter"/>
</dbReference>
<keyword evidence="1" id="KW-0472">Membrane</keyword>
<gene>
    <name evidence="2" type="ORF">FWK35_00009591</name>
</gene>
<accession>A0A6G0YM04</accession>
<feature type="transmembrane region" description="Helical" evidence="1">
    <location>
        <begin position="277"/>
        <end position="304"/>
    </location>
</feature>
<keyword evidence="2" id="KW-0808">Transferase</keyword>
<reference evidence="2 3" key="1">
    <citation type="submission" date="2019-08" db="EMBL/GenBank/DDBJ databases">
        <title>Whole genome of Aphis craccivora.</title>
        <authorList>
            <person name="Voronova N.V."/>
            <person name="Shulinski R.S."/>
            <person name="Bandarenka Y.V."/>
            <person name="Zhorov D.G."/>
            <person name="Warner D."/>
        </authorList>
    </citation>
    <scope>NUCLEOTIDE SEQUENCE [LARGE SCALE GENOMIC DNA]</scope>
    <source>
        <strain evidence="2">180601</strain>
        <tissue evidence="2">Whole Body</tissue>
    </source>
</reference>
<feature type="transmembrane region" description="Helical" evidence="1">
    <location>
        <begin position="224"/>
        <end position="243"/>
    </location>
</feature>
<keyword evidence="3" id="KW-1185">Reference proteome</keyword>
<dbReference type="Pfam" id="PF05024">
    <property type="entry name" value="Gpi1"/>
    <property type="match status" value="1"/>
</dbReference>
<dbReference type="Proteomes" id="UP000478052">
    <property type="component" value="Unassembled WGS sequence"/>
</dbReference>
<keyword evidence="2" id="KW-0328">Glycosyltransferase</keyword>
<dbReference type="OrthoDB" id="70250at2759"/>
<dbReference type="InterPro" id="IPR007720">
    <property type="entry name" value="PigQ/GPI1"/>
</dbReference>